<dbReference type="InterPro" id="IPR037069">
    <property type="entry name" value="AcylCoA_DH/ox_N_sf"/>
</dbReference>
<evidence type="ECO:0000259" key="7">
    <source>
        <dbReference type="Pfam" id="PF02771"/>
    </source>
</evidence>
<dbReference type="EMBL" id="JACHNU010000011">
    <property type="protein sequence ID" value="MBB4665172.1"/>
    <property type="molecule type" value="Genomic_DNA"/>
</dbReference>
<dbReference type="Gene3D" id="1.10.540.10">
    <property type="entry name" value="Acyl-CoA dehydrogenase/oxidase, N-terminal domain"/>
    <property type="match status" value="1"/>
</dbReference>
<feature type="domain" description="Acyl-CoA dehydrogenase/oxidase C-terminal" evidence="6">
    <location>
        <begin position="196"/>
        <end position="320"/>
    </location>
</feature>
<comment type="caution">
    <text evidence="8">The sequence shown here is derived from an EMBL/GenBank/DDBJ whole genome shotgun (WGS) entry which is preliminary data.</text>
</comment>
<name>A0A840IJG9_9ACTN</name>
<evidence type="ECO:0000313" key="8">
    <source>
        <dbReference type="EMBL" id="MBB4665172.1"/>
    </source>
</evidence>
<dbReference type="PANTHER" id="PTHR43884">
    <property type="entry name" value="ACYL-COA DEHYDROGENASE"/>
    <property type="match status" value="1"/>
</dbReference>
<evidence type="ECO:0000256" key="3">
    <source>
        <dbReference type="ARBA" id="ARBA00022630"/>
    </source>
</evidence>
<keyword evidence="9" id="KW-1185">Reference proteome</keyword>
<sequence length="351" mass="36584">MHFDFTDDQREIRRTARELLAARSGFERVRAVAERDDGAYDEALWRELVELGWAGIALPEAVGGQGLGVLELAILLEELGYAVTPSPIFSNAAAGLLIDAAGSDAQREALLPGIASGEQTATVALARDGVAELVPDGDSARWIVLVEEGRAIVCDALAGGLEIAPRATIDPTRRYARVAVGPGALSLELERDVAAGLDRAEVALAAELCGLAERALVLTVAYVKERRQFGTPVGAFQAVSHRAAEMLLETEGARSATWFAAWAADAEPASLARGASLAKAAASDAGRHVTAAAIQLHGGIGFTWEADVHWLYKRAQVDAALLVPAARHRARVARLAVAAAAAPAAAGAAVA</sequence>
<keyword evidence="3" id="KW-0285">Flavoprotein</keyword>
<dbReference type="Gene3D" id="1.20.140.10">
    <property type="entry name" value="Butyryl-CoA Dehydrogenase, subunit A, domain 3"/>
    <property type="match status" value="1"/>
</dbReference>
<dbReference type="Pfam" id="PF00441">
    <property type="entry name" value="Acyl-CoA_dh_1"/>
    <property type="match status" value="1"/>
</dbReference>
<organism evidence="8 9">
    <name type="scientific">Conexibacter arvalis</name>
    <dbReference type="NCBI Taxonomy" id="912552"/>
    <lineage>
        <taxon>Bacteria</taxon>
        <taxon>Bacillati</taxon>
        <taxon>Actinomycetota</taxon>
        <taxon>Thermoleophilia</taxon>
        <taxon>Solirubrobacterales</taxon>
        <taxon>Conexibacteraceae</taxon>
        <taxon>Conexibacter</taxon>
    </lineage>
</organism>
<dbReference type="PANTHER" id="PTHR43884:SF20">
    <property type="entry name" value="ACYL-COA DEHYDROGENASE FADE28"/>
    <property type="match status" value="1"/>
</dbReference>
<evidence type="ECO:0000256" key="5">
    <source>
        <dbReference type="ARBA" id="ARBA00023002"/>
    </source>
</evidence>
<evidence type="ECO:0000256" key="2">
    <source>
        <dbReference type="ARBA" id="ARBA00009347"/>
    </source>
</evidence>
<dbReference type="AlphaFoldDB" id="A0A840IJG9"/>
<feature type="domain" description="Acyl-CoA dehydrogenase/oxidase N-terminal" evidence="7">
    <location>
        <begin position="6"/>
        <end position="118"/>
    </location>
</feature>
<dbReference type="RefSeq" id="WP_183345857.1">
    <property type="nucleotide sequence ID" value="NZ_JACHNU010000011.1"/>
</dbReference>
<dbReference type="InterPro" id="IPR009100">
    <property type="entry name" value="AcylCoA_DH/oxidase_NM_dom_sf"/>
</dbReference>
<dbReference type="InterPro" id="IPR036250">
    <property type="entry name" value="AcylCo_DH-like_C"/>
</dbReference>
<accession>A0A840IJG9</accession>
<dbReference type="InterPro" id="IPR013786">
    <property type="entry name" value="AcylCoA_DH/ox_N"/>
</dbReference>
<comment type="similarity">
    <text evidence="2">Belongs to the acyl-CoA dehydrogenase family.</text>
</comment>
<evidence type="ECO:0000256" key="1">
    <source>
        <dbReference type="ARBA" id="ARBA00001974"/>
    </source>
</evidence>
<dbReference type="Proteomes" id="UP000585272">
    <property type="component" value="Unassembled WGS sequence"/>
</dbReference>
<proteinExistence type="inferred from homology"/>
<dbReference type="SUPFAM" id="SSF56645">
    <property type="entry name" value="Acyl-CoA dehydrogenase NM domain-like"/>
    <property type="match status" value="1"/>
</dbReference>
<comment type="cofactor">
    <cofactor evidence="1">
        <name>FAD</name>
        <dbReference type="ChEBI" id="CHEBI:57692"/>
    </cofactor>
</comment>
<protein>
    <submittedName>
        <fullName evidence="8">Alkylation response protein AidB-like acyl-CoA dehydrogenase</fullName>
    </submittedName>
</protein>
<dbReference type="InterPro" id="IPR009075">
    <property type="entry name" value="AcylCo_DH/oxidase_C"/>
</dbReference>
<dbReference type="SUPFAM" id="SSF47203">
    <property type="entry name" value="Acyl-CoA dehydrogenase C-terminal domain-like"/>
    <property type="match status" value="1"/>
</dbReference>
<keyword evidence="5" id="KW-0560">Oxidoreductase</keyword>
<evidence type="ECO:0000259" key="6">
    <source>
        <dbReference type="Pfam" id="PF00441"/>
    </source>
</evidence>
<dbReference type="GO" id="GO:0003995">
    <property type="term" value="F:acyl-CoA dehydrogenase activity"/>
    <property type="evidence" value="ECO:0007669"/>
    <property type="project" value="TreeGrafter"/>
</dbReference>
<evidence type="ECO:0000313" key="9">
    <source>
        <dbReference type="Proteomes" id="UP000585272"/>
    </source>
</evidence>
<dbReference type="Pfam" id="PF02771">
    <property type="entry name" value="Acyl-CoA_dh_N"/>
    <property type="match status" value="1"/>
</dbReference>
<evidence type="ECO:0000256" key="4">
    <source>
        <dbReference type="ARBA" id="ARBA00022827"/>
    </source>
</evidence>
<keyword evidence="4" id="KW-0274">FAD</keyword>
<gene>
    <name evidence="8" type="ORF">BDZ31_004793</name>
</gene>
<dbReference type="GO" id="GO:0050660">
    <property type="term" value="F:flavin adenine dinucleotide binding"/>
    <property type="evidence" value="ECO:0007669"/>
    <property type="project" value="InterPro"/>
</dbReference>
<reference evidence="8 9" key="1">
    <citation type="submission" date="2020-08" db="EMBL/GenBank/DDBJ databases">
        <title>Genomic Encyclopedia of Archaeal and Bacterial Type Strains, Phase II (KMG-II): from individual species to whole genera.</title>
        <authorList>
            <person name="Goeker M."/>
        </authorList>
    </citation>
    <scope>NUCLEOTIDE SEQUENCE [LARGE SCALE GENOMIC DNA]</scope>
    <source>
        <strain evidence="8 9">DSM 23288</strain>
    </source>
</reference>